<dbReference type="Proteomes" id="UP000507470">
    <property type="component" value="Unassembled WGS sequence"/>
</dbReference>
<feature type="chain" id="PRO_5026989148" evidence="1">
    <location>
        <begin position="23"/>
        <end position="543"/>
    </location>
</feature>
<reference evidence="2 3" key="1">
    <citation type="submission" date="2020-06" db="EMBL/GenBank/DDBJ databases">
        <authorList>
            <person name="Li R."/>
            <person name="Bekaert M."/>
        </authorList>
    </citation>
    <scope>NUCLEOTIDE SEQUENCE [LARGE SCALE GENOMIC DNA]</scope>
    <source>
        <strain evidence="3">wild</strain>
    </source>
</reference>
<proteinExistence type="predicted"/>
<evidence type="ECO:0000256" key="1">
    <source>
        <dbReference type="SAM" id="SignalP"/>
    </source>
</evidence>
<accession>A0A6J8CKW9</accession>
<evidence type="ECO:0000313" key="3">
    <source>
        <dbReference type="Proteomes" id="UP000507470"/>
    </source>
</evidence>
<feature type="signal peptide" evidence="1">
    <location>
        <begin position="1"/>
        <end position="22"/>
    </location>
</feature>
<dbReference type="AlphaFoldDB" id="A0A6J8CKW9"/>
<protein>
    <submittedName>
        <fullName evidence="2">Uncharacterized protein</fullName>
    </submittedName>
</protein>
<organism evidence="2 3">
    <name type="scientific">Mytilus coruscus</name>
    <name type="common">Sea mussel</name>
    <dbReference type="NCBI Taxonomy" id="42192"/>
    <lineage>
        <taxon>Eukaryota</taxon>
        <taxon>Metazoa</taxon>
        <taxon>Spiralia</taxon>
        <taxon>Lophotrochozoa</taxon>
        <taxon>Mollusca</taxon>
        <taxon>Bivalvia</taxon>
        <taxon>Autobranchia</taxon>
        <taxon>Pteriomorphia</taxon>
        <taxon>Mytilida</taxon>
        <taxon>Mytiloidea</taxon>
        <taxon>Mytilidae</taxon>
        <taxon>Mytilinae</taxon>
        <taxon>Mytilus</taxon>
    </lineage>
</organism>
<evidence type="ECO:0000313" key="2">
    <source>
        <dbReference type="EMBL" id="CAC5397043.1"/>
    </source>
</evidence>
<keyword evidence="1" id="KW-0732">Signal</keyword>
<dbReference type="EMBL" id="CACVKT020005663">
    <property type="protein sequence ID" value="CAC5397043.1"/>
    <property type="molecule type" value="Genomic_DNA"/>
</dbReference>
<keyword evidence="3" id="KW-1185">Reference proteome</keyword>
<sequence>MAVKVRNLLMLIVAVNIQIVCSSNRATDIDMSMNSDTETYQYSKEFLKALHSLELYIQHESNKLDGLDDDETDMQENDTIEDQKRPFVRGGTTRGYKLGKRKNQLYDGNKQNKNIKSLLSEVNSFDKNIPRDEYQFTDDSYNDFKIIQDVKRPFVLGNFKFGKRSSSQMHQENDDAIYFGESDYDTEEKRPFVFRRGFGKKNKRLIINSRQPFVLHGFDFVKPRTNTEILSNDLKRPFVFTSGYNLGKRQQENDAFLEENKRPFVFSGGYQFKKSGILHDQSLNTISPEERYEENSHIVKRPFVMGGYRRNWKQPSVLHQNFIERHPLFIGSGFRFGKRGHWEGQVDGLPGNGIRLLRPNYQASLSGIKENIQKSPLVLDNSYQVDKRPFVIYGGFHSNMKRPLIFRSSLKQRDTPNPENRNKKRQHAMLFQGESQSFPLEIIQKEPFAKTPKEIFLDMLKRSFTFRHDYHFGKIQNEGKSDIRKLPYNQQMRPEKSFVANSPEDSLSFEPVKRPFTTSGNYKSRIGKRPFVLSGRRIGYKFG</sequence>
<dbReference type="OrthoDB" id="6146481at2759"/>
<name>A0A6J8CKW9_MYTCO</name>
<gene>
    <name evidence="2" type="ORF">MCOR_31522</name>
</gene>